<dbReference type="Proteomes" id="UP000324222">
    <property type="component" value="Unassembled WGS sequence"/>
</dbReference>
<keyword evidence="2" id="KW-1185">Reference proteome</keyword>
<evidence type="ECO:0000313" key="2">
    <source>
        <dbReference type="Proteomes" id="UP000324222"/>
    </source>
</evidence>
<comment type="caution">
    <text evidence="1">The sequence shown here is derived from an EMBL/GenBank/DDBJ whole genome shotgun (WGS) entry which is preliminary data.</text>
</comment>
<gene>
    <name evidence="1" type="ORF">E2C01_067151</name>
</gene>
<accession>A0A5B7HU94</accession>
<sequence length="62" mass="7153">MRLCLEEPNRENRVTALSRRIRDKKKVKNVGCISKMVRNIIAKLKASSPGWLVKGGESQSWW</sequence>
<name>A0A5B7HU94_PORTR</name>
<evidence type="ECO:0000313" key="1">
    <source>
        <dbReference type="EMBL" id="MPC72837.1"/>
    </source>
</evidence>
<protein>
    <submittedName>
        <fullName evidence="1">Uncharacterized protein</fullName>
    </submittedName>
</protein>
<dbReference type="AlphaFoldDB" id="A0A5B7HU94"/>
<reference evidence="1 2" key="1">
    <citation type="submission" date="2019-05" db="EMBL/GenBank/DDBJ databases">
        <title>Another draft genome of Portunus trituberculatus and its Hox gene families provides insights of decapod evolution.</title>
        <authorList>
            <person name="Jeong J.-H."/>
            <person name="Song I."/>
            <person name="Kim S."/>
            <person name="Choi T."/>
            <person name="Kim D."/>
            <person name="Ryu S."/>
            <person name="Kim W."/>
        </authorList>
    </citation>
    <scope>NUCLEOTIDE SEQUENCE [LARGE SCALE GENOMIC DNA]</scope>
    <source>
        <tissue evidence="1">Muscle</tissue>
    </source>
</reference>
<dbReference type="EMBL" id="VSRR010035517">
    <property type="protein sequence ID" value="MPC72837.1"/>
    <property type="molecule type" value="Genomic_DNA"/>
</dbReference>
<proteinExistence type="predicted"/>
<organism evidence="1 2">
    <name type="scientific">Portunus trituberculatus</name>
    <name type="common">Swimming crab</name>
    <name type="synonym">Neptunus trituberculatus</name>
    <dbReference type="NCBI Taxonomy" id="210409"/>
    <lineage>
        <taxon>Eukaryota</taxon>
        <taxon>Metazoa</taxon>
        <taxon>Ecdysozoa</taxon>
        <taxon>Arthropoda</taxon>
        <taxon>Crustacea</taxon>
        <taxon>Multicrustacea</taxon>
        <taxon>Malacostraca</taxon>
        <taxon>Eumalacostraca</taxon>
        <taxon>Eucarida</taxon>
        <taxon>Decapoda</taxon>
        <taxon>Pleocyemata</taxon>
        <taxon>Brachyura</taxon>
        <taxon>Eubrachyura</taxon>
        <taxon>Portunoidea</taxon>
        <taxon>Portunidae</taxon>
        <taxon>Portuninae</taxon>
        <taxon>Portunus</taxon>
    </lineage>
</organism>